<reference evidence="8 9" key="1">
    <citation type="submission" date="2019-06" db="EMBL/GenBank/DDBJ databases">
        <title>Whole genome shotgun sequence of Glutamicibacter uratoxydans NBRC 15515.</title>
        <authorList>
            <person name="Hosoyama A."/>
            <person name="Uohara A."/>
            <person name="Ohji S."/>
            <person name="Ichikawa N."/>
        </authorList>
    </citation>
    <scope>NUCLEOTIDE SEQUENCE [LARGE SCALE GENOMIC DNA]</scope>
    <source>
        <strain evidence="8 9">NBRC 15515</strain>
    </source>
</reference>
<evidence type="ECO:0000259" key="7">
    <source>
        <dbReference type="Pfam" id="PF04545"/>
    </source>
</evidence>
<dbReference type="NCBIfam" id="NF007228">
    <property type="entry name" value="PRK09646.1"/>
    <property type="match status" value="1"/>
</dbReference>
<dbReference type="EMBL" id="BJNY01000002">
    <property type="protein sequence ID" value="GED04921.1"/>
    <property type="molecule type" value="Genomic_DNA"/>
</dbReference>
<dbReference type="PANTHER" id="PTHR43133:SF66">
    <property type="entry name" value="ECF RNA POLYMERASE SIGMA FACTOR SIGK"/>
    <property type="match status" value="1"/>
</dbReference>
<name>A0A4Y4DQZ3_GLUUR</name>
<dbReference type="InterPro" id="IPR014284">
    <property type="entry name" value="RNA_pol_sigma-70_dom"/>
</dbReference>
<dbReference type="InterPro" id="IPR007627">
    <property type="entry name" value="RNA_pol_sigma70_r2"/>
</dbReference>
<dbReference type="Pfam" id="PF04545">
    <property type="entry name" value="Sigma70_r4"/>
    <property type="match status" value="1"/>
</dbReference>
<dbReference type="CDD" id="cd06171">
    <property type="entry name" value="Sigma70_r4"/>
    <property type="match status" value="1"/>
</dbReference>
<evidence type="ECO:0000256" key="4">
    <source>
        <dbReference type="ARBA" id="ARBA00023125"/>
    </source>
</evidence>
<evidence type="ECO:0000259" key="6">
    <source>
        <dbReference type="Pfam" id="PF04542"/>
    </source>
</evidence>
<dbReference type="AlphaFoldDB" id="A0A4Y4DQZ3"/>
<sequence>MIPNRSSEPIAGSTTAEDLLIQVAQGQAEAFAQLYDLLAPRVYGLVRRLLRDEAQSEEVTQEIFVEAWQYAARFDPHRSSAATWLLTIAHRRAVDRIRSSQASRDRDLKIGMQNFQASYEGVEEHIVLLDESHRMIKAMGELSEAQRDAIHLAYFNGLTHVEIADHLKLPVGTVKTRIRDGMKKLRDLMGVA</sequence>
<comment type="caution">
    <text evidence="8">The sequence shown here is derived from an EMBL/GenBank/DDBJ whole genome shotgun (WGS) entry which is preliminary data.</text>
</comment>
<dbReference type="InterPro" id="IPR013324">
    <property type="entry name" value="RNA_pol_sigma_r3/r4-like"/>
</dbReference>
<dbReference type="OrthoDB" id="9784272at2"/>
<feature type="domain" description="RNA polymerase sigma-70 region 2" evidence="6">
    <location>
        <begin position="34"/>
        <end position="101"/>
    </location>
</feature>
<dbReference type="PANTHER" id="PTHR43133">
    <property type="entry name" value="RNA POLYMERASE ECF-TYPE SIGMA FACTO"/>
    <property type="match status" value="1"/>
</dbReference>
<dbReference type="GO" id="GO:0003677">
    <property type="term" value="F:DNA binding"/>
    <property type="evidence" value="ECO:0007669"/>
    <property type="project" value="UniProtKB-KW"/>
</dbReference>
<evidence type="ECO:0000313" key="8">
    <source>
        <dbReference type="EMBL" id="GED04921.1"/>
    </source>
</evidence>
<dbReference type="InterPro" id="IPR039425">
    <property type="entry name" value="RNA_pol_sigma-70-like"/>
</dbReference>
<keyword evidence="2" id="KW-0805">Transcription regulation</keyword>
<dbReference type="GO" id="GO:0016987">
    <property type="term" value="F:sigma factor activity"/>
    <property type="evidence" value="ECO:0007669"/>
    <property type="project" value="UniProtKB-KW"/>
</dbReference>
<evidence type="ECO:0000313" key="9">
    <source>
        <dbReference type="Proteomes" id="UP000316612"/>
    </source>
</evidence>
<evidence type="ECO:0000256" key="1">
    <source>
        <dbReference type="ARBA" id="ARBA00010641"/>
    </source>
</evidence>
<evidence type="ECO:0000256" key="2">
    <source>
        <dbReference type="ARBA" id="ARBA00023015"/>
    </source>
</evidence>
<dbReference type="InterPro" id="IPR036388">
    <property type="entry name" value="WH-like_DNA-bd_sf"/>
</dbReference>
<keyword evidence="9" id="KW-1185">Reference proteome</keyword>
<proteinExistence type="inferred from homology"/>
<keyword evidence="4" id="KW-0238">DNA-binding</keyword>
<protein>
    <submittedName>
        <fullName evidence="8">RNA polymerase sigma factor SigK</fullName>
    </submittedName>
</protein>
<gene>
    <name evidence="8" type="primary">rpoE_1</name>
    <name evidence="8" type="ORF">AUR04nite_04530</name>
</gene>
<keyword evidence="5" id="KW-0804">Transcription</keyword>
<dbReference type="InterPro" id="IPR013325">
    <property type="entry name" value="RNA_pol_sigma_r2"/>
</dbReference>
<dbReference type="SUPFAM" id="SSF88659">
    <property type="entry name" value="Sigma3 and sigma4 domains of RNA polymerase sigma factors"/>
    <property type="match status" value="1"/>
</dbReference>
<comment type="similarity">
    <text evidence="1">Belongs to the sigma-70 factor family. ECF subfamily.</text>
</comment>
<keyword evidence="3" id="KW-0731">Sigma factor</keyword>
<dbReference type="InterPro" id="IPR007630">
    <property type="entry name" value="RNA_pol_sigma70_r4"/>
</dbReference>
<dbReference type="Gene3D" id="1.10.1740.10">
    <property type="match status" value="1"/>
</dbReference>
<dbReference type="Pfam" id="PF04542">
    <property type="entry name" value="Sigma70_r2"/>
    <property type="match status" value="1"/>
</dbReference>
<feature type="domain" description="RNA polymerase sigma-70 region 4" evidence="7">
    <location>
        <begin position="138"/>
        <end position="186"/>
    </location>
</feature>
<dbReference type="Proteomes" id="UP000316612">
    <property type="component" value="Unassembled WGS sequence"/>
</dbReference>
<dbReference type="NCBIfam" id="TIGR02937">
    <property type="entry name" value="sigma70-ECF"/>
    <property type="match status" value="1"/>
</dbReference>
<dbReference type="RefSeq" id="WP_141361525.1">
    <property type="nucleotide sequence ID" value="NZ_BAAAJL010000003.1"/>
</dbReference>
<organism evidence="8 9">
    <name type="scientific">Glutamicibacter uratoxydans</name>
    <name type="common">Arthrobacter uratoxydans</name>
    <dbReference type="NCBI Taxonomy" id="43667"/>
    <lineage>
        <taxon>Bacteria</taxon>
        <taxon>Bacillati</taxon>
        <taxon>Actinomycetota</taxon>
        <taxon>Actinomycetes</taxon>
        <taxon>Micrococcales</taxon>
        <taxon>Micrococcaceae</taxon>
        <taxon>Glutamicibacter</taxon>
    </lineage>
</organism>
<dbReference type="Gene3D" id="1.10.10.10">
    <property type="entry name" value="Winged helix-like DNA-binding domain superfamily/Winged helix DNA-binding domain"/>
    <property type="match status" value="1"/>
</dbReference>
<evidence type="ECO:0000256" key="5">
    <source>
        <dbReference type="ARBA" id="ARBA00023163"/>
    </source>
</evidence>
<accession>A0A4Y4DQZ3</accession>
<dbReference type="SUPFAM" id="SSF88946">
    <property type="entry name" value="Sigma2 domain of RNA polymerase sigma factors"/>
    <property type="match status" value="1"/>
</dbReference>
<evidence type="ECO:0000256" key="3">
    <source>
        <dbReference type="ARBA" id="ARBA00023082"/>
    </source>
</evidence>
<dbReference type="GO" id="GO:0006352">
    <property type="term" value="P:DNA-templated transcription initiation"/>
    <property type="evidence" value="ECO:0007669"/>
    <property type="project" value="InterPro"/>
</dbReference>